<feature type="transmembrane region" description="Helical" evidence="1">
    <location>
        <begin position="21"/>
        <end position="41"/>
    </location>
</feature>
<sequence length="176" mass="20459">MVIKPSNFKKLKYYYNIYDKFGGILLAIILLPISIWLYFLYFSGALNLPELKKYVGKASIVRCIEYSSYSSVYFKISGEQRVNAKINHINCKQAKELYRSNKIYEITYGSSGSIFGLHVDKQEILNIDEEKKEHVVTAYGILCLATIWLILSFLIIRNNTKYITEKKKSKENNVEK</sequence>
<reference evidence="2 3" key="1">
    <citation type="submission" date="2018-05" db="EMBL/GenBank/DDBJ databases">
        <title>Genomic Encyclopedia of Type Strains, Phase IV (KMG-IV): sequencing the most valuable type-strain genomes for metagenomic binning, comparative biology and taxonomic classification.</title>
        <authorList>
            <person name="Goeker M."/>
        </authorList>
    </citation>
    <scope>NUCLEOTIDE SEQUENCE [LARGE SCALE GENOMIC DNA]</scope>
    <source>
        <strain evidence="2 3">DSM 25350</strain>
    </source>
</reference>
<proteinExistence type="predicted"/>
<dbReference type="EMBL" id="QGGU01000001">
    <property type="protein sequence ID" value="PWK54341.1"/>
    <property type="molecule type" value="Genomic_DNA"/>
</dbReference>
<keyword evidence="1" id="KW-0472">Membrane</keyword>
<organism evidence="2 3">
    <name type="scientific">Pleionea mediterranea</name>
    <dbReference type="NCBI Taxonomy" id="523701"/>
    <lineage>
        <taxon>Bacteria</taxon>
        <taxon>Pseudomonadati</taxon>
        <taxon>Pseudomonadota</taxon>
        <taxon>Gammaproteobacteria</taxon>
        <taxon>Oceanospirillales</taxon>
        <taxon>Pleioneaceae</taxon>
        <taxon>Pleionea</taxon>
    </lineage>
</organism>
<dbReference type="Proteomes" id="UP000245790">
    <property type="component" value="Unassembled WGS sequence"/>
</dbReference>
<dbReference type="AlphaFoldDB" id="A0A316G0B0"/>
<accession>A0A316G0B0</accession>
<keyword evidence="1" id="KW-0812">Transmembrane</keyword>
<evidence type="ECO:0000256" key="1">
    <source>
        <dbReference type="SAM" id="Phobius"/>
    </source>
</evidence>
<feature type="transmembrane region" description="Helical" evidence="1">
    <location>
        <begin position="136"/>
        <end position="156"/>
    </location>
</feature>
<evidence type="ECO:0000313" key="2">
    <source>
        <dbReference type="EMBL" id="PWK54341.1"/>
    </source>
</evidence>
<keyword evidence="3" id="KW-1185">Reference proteome</keyword>
<dbReference type="RefSeq" id="WP_109761461.1">
    <property type="nucleotide sequence ID" value="NZ_QGGU01000001.1"/>
</dbReference>
<comment type="caution">
    <text evidence="2">The sequence shown here is derived from an EMBL/GenBank/DDBJ whole genome shotgun (WGS) entry which is preliminary data.</text>
</comment>
<keyword evidence="1" id="KW-1133">Transmembrane helix</keyword>
<name>A0A316G0B0_9GAMM</name>
<gene>
    <name evidence="2" type="ORF">C8D97_101189</name>
</gene>
<evidence type="ECO:0000313" key="3">
    <source>
        <dbReference type="Proteomes" id="UP000245790"/>
    </source>
</evidence>
<protein>
    <submittedName>
        <fullName evidence="2">Uncharacterized protein</fullName>
    </submittedName>
</protein>